<name>F4MW90_YEREN</name>
<organism evidence="1">
    <name type="scientific">Yersinia enterocolitica W22703</name>
    <dbReference type="NCBI Taxonomy" id="913028"/>
    <lineage>
        <taxon>Bacteria</taxon>
        <taxon>Pseudomonadati</taxon>
        <taxon>Pseudomonadota</taxon>
        <taxon>Gammaproteobacteria</taxon>
        <taxon>Enterobacterales</taxon>
        <taxon>Yersiniaceae</taxon>
        <taxon>Yersinia</taxon>
    </lineage>
</organism>
<reference evidence="1" key="1">
    <citation type="journal article" date="2011" name="BMC Genomics">
        <title>Shotgun sequencing of Yersinia enterocolitica strain W22703 (biotype 2, serotype O:9): genomic evidence for oscillation between invertebrates and mammals.</title>
        <authorList>
            <person name="Fuchs T.M."/>
            <person name="Brandt K."/>
            <person name="Starke M."/>
            <person name="Rattei T."/>
        </authorList>
    </citation>
    <scope>NUCLEOTIDE SEQUENCE</scope>
</reference>
<sequence length="40" mass="4838">MTLERLMFHVEISDKKKEYIDDNNAGIYPHKSSLFSFYIR</sequence>
<protein>
    <submittedName>
        <fullName evidence="1">Uncharacterized protein</fullName>
    </submittedName>
</protein>
<dbReference type="AlphaFoldDB" id="F4MW90"/>
<gene>
    <name evidence="1" type="ORF">YEW_HV34650</name>
</gene>
<proteinExistence type="predicted"/>
<dbReference type="EMBL" id="FR718517">
    <property type="protein sequence ID" value="CBX70098.1"/>
    <property type="molecule type" value="Genomic_DNA"/>
</dbReference>
<accession>F4MW90</accession>
<evidence type="ECO:0000313" key="1">
    <source>
        <dbReference type="EMBL" id="CBX70098.1"/>
    </source>
</evidence>